<accession>A0ABT8F6Q3</accession>
<dbReference type="RefSeq" id="WP_320004707.1">
    <property type="nucleotide sequence ID" value="NZ_JAUHJS010000006.1"/>
</dbReference>
<evidence type="ECO:0000313" key="1">
    <source>
        <dbReference type="EMBL" id="MDN4166171.1"/>
    </source>
</evidence>
<evidence type="ECO:0000313" key="2">
    <source>
        <dbReference type="Proteomes" id="UP001168552"/>
    </source>
</evidence>
<protein>
    <submittedName>
        <fullName evidence="1">DUF2480 family protein</fullName>
    </submittedName>
</protein>
<gene>
    <name evidence="1" type="ORF">QWY31_11700</name>
</gene>
<reference evidence="1" key="1">
    <citation type="submission" date="2023-06" db="EMBL/GenBank/DDBJ databases">
        <title>Cytophagales bacterium Strain LB-30, isolated from soil.</title>
        <authorList>
            <person name="Liu B."/>
        </authorList>
    </citation>
    <scope>NUCLEOTIDE SEQUENCE</scope>
    <source>
        <strain evidence="1">LB-30</strain>
    </source>
</reference>
<keyword evidence="2" id="KW-1185">Reference proteome</keyword>
<proteinExistence type="predicted"/>
<dbReference type="Proteomes" id="UP001168552">
    <property type="component" value="Unassembled WGS sequence"/>
</dbReference>
<name>A0ABT8F6Q3_9BACT</name>
<comment type="caution">
    <text evidence="1">The sequence shown here is derived from an EMBL/GenBank/DDBJ whole genome shotgun (WGS) entry which is preliminary data.</text>
</comment>
<sequence length="171" mass="19449">MTSDTIVNKVEASGLITIDLETFLDPHPIVSFDLKDCLYQGLILKEKEFRTFLKEHNWQQYANTNVAIECSADAIIPNWAYMLLITNLYKVANYVQVGTKEELINSLLVAKFNQMEFGQYLNAKVVIKGCSNKQLTSFAYAEITRRLLPFSASIMFGEPCSTVPVFKKTKF</sequence>
<dbReference type="Pfam" id="PF10652">
    <property type="entry name" value="DUF2480"/>
    <property type="match status" value="1"/>
</dbReference>
<dbReference type="EMBL" id="JAUHJS010000006">
    <property type="protein sequence ID" value="MDN4166171.1"/>
    <property type="molecule type" value="Genomic_DNA"/>
</dbReference>
<organism evidence="1 2">
    <name type="scientific">Shiella aurantiaca</name>
    <dbReference type="NCBI Taxonomy" id="3058365"/>
    <lineage>
        <taxon>Bacteria</taxon>
        <taxon>Pseudomonadati</taxon>
        <taxon>Bacteroidota</taxon>
        <taxon>Cytophagia</taxon>
        <taxon>Cytophagales</taxon>
        <taxon>Shiellaceae</taxon>
        <taxon>Shiella</taxon>
    </lineage>
</organism>
<dbReference type="InterPro" id="IPR018914">
    <property type="entry name" value="DUF2480"/>
</dbReference>